<proteinExistence type="predicted"/>
<dbReference type="Pfam" id="PF01428">
    <property type="entry name" value="zf-AN1"/>
    <property type="match status" value="2"/>
</dbReference>
<keyword evidence="1" id="KW-0479">Metal-binding</keyword>
<dbReference type="GO" id="GO:0008270">
    <property type="term" value="F:zinc ion binding"/>
    <property type="evidence" value="ECO:0007669"/>
    <property type="project" value="UniProtKB-KW"/>
</dbReference>
<dbReference type="EMBL" id="JAFEKC020000013">
    <property type="protein sequence ID" value="KAK0511626.1"/>
    <property type="molecule type" value="Genomic_DNA"/>
</dbReference>
<dbReference type="SUPFAM" id="SSF118310">
    <property type="entry name" value="AN1-like Zinc finger"/>
    <property type="match status" value="2"/>
</dbReference>
<dbReference type="Pfam" id="PF25327">
    <property type="entry name" value="UBL_ZFAND1"/>
    <property type="match status" value="1"/>
</dbReference>
<evidence type="ECO:0000256" key="4">
    <source>
        <dbReference type="PROSITE-ProRule" id="PRU00449"/>
    </source>
</evidence>
<dbReference type="PROSITE" id="PS51039">
    <property type="entry name" value="ZF_AN1"/>
    <property type="match status" value="2"/>
</dbReference>
<evidence type="ECO:0000313" key="7">
    <source>
        <dbReference type="Proteomes" id="UP001166286"/>
    </source>
</evidence>
<evidence type="ECO:0000256" key="1">
    <source>
        <dbReference type="ARBA" id="ARBA00022723"/>
    </source>
</evidence>
<dbReference type="InterPro" id="IPR057358">
    <property type="entry name" value="UBL_ZFAND1-like"/>
</dbReference>
<sequence>MATSSTPPSSDPQTFTTMDKDLDAIGSHCQHPYCNVLDFLPFRCESCKGTFCLDHRTETGHKCPRAGEWAAARRKAASLSPTTNQSSGGKPTLLTATQCSHPSCKTYINTLNSVGVGCETCNRQYCLKHRLQEDHACSTLIPIGARQSSFGPTQAEKAKAALGRLRMWGKEKQAAVLPKPKPSTAATRVLAVNALKKNAKGDAKVPVEKRVYLYVEAEKNTTSSKLPKGEYWFNKEWSVGRMLDAAAKNLQVENLNNRGGGEEERLRIFHVEAGRLLEFSEKAGDVCVSGNTIVLLRGVGPAA</sequence>
<dbReference type="Gene3D" id="4.10.1110.10">
    <property type="entry name" value="AN1-like Zinc finger"/>
    <property type="match status" value="2"/>
</dbReference>
<evidence type="ECO:0000259" key="5">
    <source>
        <dbReference type="PROSITE" id="PS51039"/>
    </source>
</evidence>
<evidence type="ECO:0000313" key="6">
    <source>
        <dbReference type="EMBL" id="KAK0511626.1"/>
    </source>
</evidence>
<evidence type="ECO:0000256" key="3">
    <source>
        <dbReference type="ARBA" id="ARBA00022833"/>
    </source>
</evidence>
<protein>
    <recommendedName>
        <fullName evidence="5">AN1-type domain-containing protein</fullName>
    </recommendedName>
</protein>
<dbReference type="SMART" id="SM00154">
    <property type="entry name" value="ZnF_AN1"/>
    <property type="match status" value="2"/>
</dbReference>
<dbReference type="GO" id="GO:0005737">
    <property type="term" value="C:cytoplasm"/>
    <property type="evidence" value="ECO:0007669"/>
    <property type="project" value="TreeGrafter"/>
</dbReference>
<dbReference type="Proteomes" id="UP001166286">
    <property type="component" value="Unassembled WGS sequence"/>
</dbReference>
<dbReference type="AlphaFoldDB" id="A0AA39R1D3"/>
<feature type="domain" description="AN1-type" evidence="5">
    <location>
        <begin position="93"/>
        <end position="145"/>
    </location>
</feature>
<gene>
    <name evidence="6" type="ORF">JMJ35_006199</name>
</gene>
<name>A0AA39R1D3_9LECA</name>
<organism evidence="6 7">
    <name type="scientific">Cladonia borealis</name>
    <dbReference type="NCBI Taxonomy" id="184061"/>
    <lineage>
        <taxon>Eukaryota</taxon>
        <taxon>Fungi</taxon>
        <taxon>Dikarya</taxon>
        <taxon>Ascomycota</taxon>
        <taxon>Pezizomycotina</taxon>
        <taxon>Lecanoromycetes</taxon>
        <taxon>OSLEUM clade</taxon>
        <taxon>Lecanoromycetidae</taxon>
        <taxon>Lecanorales</taxon>
        <taxon>Lecanorineae</taxon>
        <taxon>Cladoniaceae</taxon>
        <taxon>Cladonia</taxon>
    </lineage>
</organism>
<keyword evidence="7" id="KW-1185">Reference proteome</keyword>
<comment type="caution">
    <text evidence="6">The sequence shown here is derived from an EMBL/GenBank/DDBJ whole genome shotgun (WGS) entry which is preliminary data.</text>
</comment>
<feature type="domain" description="AN1-type" evidence="5">
    <location>
        <begin position="23"/>
        <end position="71"/>
    </location>
</feature>
<dbReference type="InterPro" id="IPR000058">
    <property type="entry name" value="Znf_AN1"/>
</dbReference>
<keyword evidence="2 4" id="KW-0863">Zinc-finger</keyword>
<accession>A0AA39R1D3</accession>
<dbReference type="InterPro" id="IPR035896">
    <property type="entry name" value="AN1-like_Znf"/>
</dbReference>
<reference evidence="6" key="1">
    <citation type="submission" date="2023-03" db="EMBL/GenBank/DDBJ databases">
        <title>Complete genome of Cladonia borealis.</title>
        <authorList>
            <person name="Park H."/>
        </authorList>
    </citation>
    <scope>NUCLEOTIDE SEQUENCE</scope>
    <source>
        <strain evidence="6">ANT050790</strain>
    </source>
</reference>
<evidence type="ECO:0000256" key="2">
    <source>
        <dbReference type="ARBA" id="ARBA00022771"/>
    </source>
</evidence>
<dbReference type="PANTHER" id="PTHR14677">
    <property type="entry name" value="ARSENITE INDUCUBLE RNA ASSOCIATED PROTEIN AIP-1-RELATED"/>
    <property type="match status" value="1"/>
</dbReference>
<dbReference type="PANTHER" id="PTHR14677:SF40">
    <property type="entry name" value="CDC48-ASSOCIATED UBIQUITIN-LIKE_ZINC FINGER PROTEIN 1"/>
    <property type="match status" value="1"/>
</dbReference>
<keyword evidence="3" id="KW-0862">Zinc</keyword>